<evidence type="ECO:0000259" key="3">
    <source>
        <dbReference type="PROSITE" id="PS51186"/>
    </source>
</evidence>
<keyword evidence="2 4" id="KW-0012">Acyltransferase</keyword>
<dbReference type="SUPFAM" id="SSF55729">
    <property type="entry name" value="Acyl-CoA N-acyltransferases (Nat)"/>
    <property type="match status" value="1"/>
</dbReference>
<dbReference type="EC" id="2.3.-.-" evidence="4"/>
<dbReference type="RefSeq" id="WP_379741027.1">
    <property type="nucleotide sequence ID" value="NZ_JBHSVN010000001.1"/>
</dbReference>
<name>A0ABD5UVN9_9EURY</name>
<protein>
    <submittedName>
        <fullName evidence="4">GNAT family N-acetyltransferase</fullName>
        <ecNumber evidence="4">2.3.-.-</ecNumber>
    </submittedName>
</protein>
<accession>A0ABD5UVN9</accession>
<dbReference type="Proteomes" id="UP001596296">
    <property type="component" value="Unassembled WGS sequence"/>
</dbReference>
<dbReference type="PANTHER" id="PTHR43877">
    <property type="entry name" value="AMINOALKYLPHOSPHONATE N-ACETYLTRANSFERASE-RELATED-RELATED"/>
    <property type="match status" value="1"/>
</dbReference>
<keyword evidence="5" id="KW-1185">Reference proteome</keyword>
<dbReference type="InterPro" id="IPR000182">
    <property type="entry name" value="GNAT_dom"/>
</dbReference>
<dbReference type="InterPro" id="IPR050832">
    <property type="entry name" value="Bact_Acetyltransf"/>
</dbReference>
<evidence type="ECO:0000256" key="1">
    <source>
        <dbReference type="ARBA" id="ARBA00022679"/>
    </source>
</evidence>
<gene>
    <name evidence="4" type="ORF">ACFQE9_04650</name>
</gene>
<dbReference type="PROSITE" id="PS51186">
    <property type="entry name" value="GNAT"/>
    <property type="match status" value="1"/>
</dbReference>
<evidence type="ECO:0000313" key="4">
    <source>
        <dbReference type="EMBL" id="MFC6891904.1"/>
    </source>
</evidence>
<reference evidence="4 5" key="1">
    <citation type="journal article" date="2019" name="Int. J. Syst. Evol. Microbiol.">
        <title>The Global Catalogue of Microorganisms (GCM) 10K type strain sequencing project: providing services to taxonomists for standard genome sequencing and annotation.</title>
        <authorList>
            <consortium name="The Broad Institute Genomics Platform"/>
            <consortium name="The Broad Institute Genome Sequencing Center for Infectious Disease"/>
            <person name="Wu L."/>
            <person name="Ma J."/>
        </authorList>
    </citation>
    <scope>NUCLEOTIDE SEQUENCE [LARGE SCALE GENOMIC DNA]</scope>
    <source>
        <strain evidence="4 5">SKJ47</strain>
    </source>
</reference>
<dbReference type="EMBL" id="JBHSXL010000003">
    <property type="protein sequence ID" value="MFC6891904.1"/>
    <property type="molecule type" value="Genomic_DNA"/>
</dbReference>
<evidence type="ECO:0000313" key="5">
    <source>
        <dbReference type="Proteomes" id="UP001596296"/>
    </source>
</evidence>
<proteinExistence type="predicted"/>
<evidence type="ECO:0000256" key="2">
    <source>
        <dbReference type="ARBA" id="ARBA00023315"/>
    </source>
</evidence>
<dbReference type="AlphaFoldDB" id="A0ABD5UVN9"/>
<sequence>MHVRPARPGDAEALRAAVSRAGETAVFDDREVQVFDVSAAGVREAAVAADCGYLVEVDDRPVGLAIAHPDRDGSAAELLALWVHPDHVETNVDGRLLERVARDLAREGVETLRVSVPTEEPAATEFYRANGFEPEDTRRGHGGEEIRLSAPLDRWL</sequence>
<feature type="domain" description="N-acetyltransferase" evidence="3">
    <location>
        <begin position="1"/>
        <end position="153"/>
    </location>
</feature>
<dbReference type="Pfam" id="PF00583">
    <property type="entry name" value="Acetyltransf_1"/>
    <property type="match status" value="1"/>
</dbReference>
<keyword evidence="1 4" id="KW-0808">Transferase</keyword>
<dbReference type="Gene3D" id="3.40.630.30">
    <property type="match status" value="1"/>
</dbReference>
<comment type="caution">
    <text evidence="4">The sequence shown here is derived from an EMBL/GenBank/DDBJ whole genome shotgun (WGS) entry which is preliminary data.</text>
</comment>
<dbReference type="GO" id="GO:0016746">
    <property type="term" value="F:acyltransferase activity"/>
    <property type="evidence" value="ECO:0007669"/>
    <property type="project" value="UniProtKB-KW"/>
</dbReference>
<dbReference type="InterPro" id="IPR016181">
    <property type="entry name" value="Acyl_CoA_acyltransferase"/>
</dbReference>
<dbReference type="CDD" id="cd04301">
    <property type="entry name" value="NAT_SF"/>
    <property type="match status" value="1"/>
</dbReference>
<organism evidence="4 5">
    <name type="scientific">Halopenitus salinus</name>
    <dbReference type="NCBI Taxonomy" id="1198295"/>
    <lineage>
        <taxon>Archaea</taxon>
        <taxon>Methanobacteriati</taxon>
        <taxon>Methanobacteriota</taxon>
        <taxon>Stenosarchaea group</taxon>
        <taxon>Halobacteria</taxon>
        <taxon>Halobacteriales</taxon>
        <taxon>Haloferacaceae</taxon>
        <taxon>Halopenitus</taxon>
    </lineage>
</organism>